<dbReference type="InterPro" id="IPR031777">
    <property type="entry name" value="Sortilin_C"/>
</dbReference>
<evidence type="ECO:0000256" key="7">
    <source>
        <dbReference type="SAM" id="SignalP"/>
    </source>
</evidence>
<evidence type="ECO:0000256" key="4">
    <source>
        <dbReference type="ARBA" id="ARBA00023180"/>
    </source>
</evidence>
<evidence type="ECO:0000256" key="5">
    <source>
        <dbReference type="SAM" id="MobiDB-lite"/>
    </source>
</evidence>
<evidence type="ECO:0000313" key="10">
    <source>
        <dbReference type="Proteomes" id="UP000011083"/>
    </source>
</evidence>
<organism evidence="9 10">
    <name type="scientific">Acanthamoeba castellanii (strain ATCC 30010 / Neff)</name>
    <dbReference type="NCBI Taxonomy" id="1257118"/>
    <lineage>
        <taxon>Eukaryota</taxon>
        <taxon>Amoebozoa</taxon>
        <taxon>Discosea</taxon>
        <taxon>Longamoebia</taxon>
        <taxon>Centramoebida</taxon>
        <taxon>Acanthamoebidae</taxon>
        <taxon>Acanthamoeba</taxon>
    </lineage>
</organism>
<dbReference type="RefSeq" id="XP_004334226.1">
    <property type="nucleotide sequence ID" value="XM_004334178.1"/>
</dbReference>
<dbReference type="InterPro" id="IPR006581">
    <property type="entry name" value="VPS10"/>
</dbReference>
<gene>
    <name evidence="9" type="ORF">ACA1_033610</name>
</gene>
<evidence type="ECO:0000256" key="1">
    <source>
        <dbReference type="ARBA" id="ARBA00004370"/>
    </source>
</evidence>
<dbReference type="Pfam" id="PF15902">
    <property type="entry name" value="Sortilin-Vps10"/>
    <property type="match status" value="1"/>
</dbReference>
<dbReference type="GO" id="GO:0016020">
    <property type="term" value="C:membrane"/>
    <property type="evidence" value="ECO:0007669"/>
    <property type="project" value="UniProtKB-SubCell"/>
</dbReference>
<evidence type="ECO:0000313" key="9">
    <source>
        <dbReference type="EMBL" id="ELR12213.1"/>
    </source>
</evidence>
<evidence type="ECO:0000256" key="2">
    <source>
        <dbReference type="ARBA" id="ARBA00022737"/>
    </source>
</evidence>
<feature type="compositionally biased region" description="Acidic residues" evidence="5">
    <location>
        <begin position="727"/>
        <end position="739"/>
    </location>
</feature>
<dbReference type="AlphaFoldDB" id="L8GHJ0"/>
<dbReference type="Pfam" id="PF15901">
    <property type="entry name" value="Sortilin_C"/>
    <property type="match status" value="1"/>
</dbReference>
<feature type="compositionally biased region" description="Acidic residues" evidence="5">
    <location>
        <begin position="760"/>
        <end position="771"/>
    </location>
</feature>
<protein>
    <submittedName>
        <fullName evidence="9">Sortilin, putative</fullName>
    </submittedName>
</protein>
<feature type="chain" id="PRO_5003989754" evidence="7">
    <location>
        <begin position="28"/>
        <end position="771"/>
    </location>
</feature>
<evidence type="ECO:0000256" key="6">
    <source>
        <dbReference type="SAM" id="Phobius"/>
    </source>
</evidence>
<dbReference type="EMBL" id="KB008125">
    <property type="protein sequence ID" value="ELR12213.1"/>
    <property type="molecule type" value="Genomic_DNA"/>
</dbReference>
<dbReference type="Proteomes" id="UP000011083">
    <property type="component" value="Unassembled WGS sequence"/>
</dbReference>
<keyword evidence="6" id="KW-0812">Transmembrane</keyword>
<sequence>MRRSFLALCTASMLLLLTAFGTSVALGESCNRAGSARVVETEIDGPVEVIEWIRKPDGSLNLKTQAVFVITSAGSLYRSGDEGQSWSQQTRVGPVKAVSRTNNTDMQWFYNPVTGRAWTTDNQGLTYTAVAPDRQFVFLQAHPTLASTALAIISDNSVKNLYVTTDFGATWHKKHDHVEQAEWGSAGQDGVPEGNIIALVRAGSSLSFVRSKDYFATTDYTLTNAVVFLFHKKVVFIVRTSSRRGLELWSSVDGGQVYSRALFPNSDQIVEKRYTILDLDEGEAFVNVDLDDNTNYGTTFGSDRFDREFSEVLRYNKRDPSGRVDFRRVFGLEGIYVANRFNASDAKFAQTVLTFNKGADWKLLPAPAKDLDGKTIAAGSLLHLLGRTDSSKHNQLYSNEKAIGLVIANGQVGPYLRSSDKIGTYLSRDAGQSWIQIGWGSHTFEIANHGAITLFAEDSKPITDLKYSWTQGASSAQCSFTSRPMTLTDIATEPDNTARTFIMYGTRDAKARAASDFENWSPLGDKCLLGEQFTYQRRKQDSVCVVSDDHQPSHKVQTCPCVEEDYECDFCYEPVGARPKVCKKVCDEFDPTKEPLECIDTWFQTKGYRLVPGNKCDRESDVAKALEPTEHTCSSVPDSGSRPGGPSELSGGAMFGIVLVVLFILGGGLVVAAVILSMINPQFREMAARIVPQRYQQFGGASRGDEGRPRASGAGYAKVGGSGSLLDQDDNSLEGEEEPAPFTPFPSSSSSSSRPTTTGGDDEDDDFNPRV</sequence>
<accession>L8GHJ0</accession>
<comment type="subcellular location">
    <subcellularLocation>
        <location evidence="1">Membrane</location>
    </subcellularLocation>
</comment>
<dbReference type="GO" id="GO:0005794">
    <property type="term" value="C:Golgi apparatus"/>
    <property type="evidence" value="ECO:0007669"/>
    <property type="project" value="TreeGrafter"/>
</dbReference>
<evidence type="ECO:0000259" key="8">
    <source>
        <dbReference type="SMART" id="SM00602"/>
    </source>
</evidence>
<feature type="transmembrane region" description="Helical" evidence="6">
    <location>
        <begin position="653"/>
        <end position="679"/>
    </location>
</feature>
<proteinExistence type="predicted"/>
<dbReference type="VEuPathDB" id="AmoebaDB:ACA1_033610"/>
<dbReference type="InterPro" id="IPR050310">
    <property type="entry name" value="VPS10-sortilin"/>
</dbReference>
<dbReference type="Gene3D" id="2.10.70.80">
    <property type="match status" value="1"/>
</dbReference>
<dbReference type="OrthoDB" id="443634at2759"/>
<dbReference type="SUPFAM" id="SSF110296">
    <property type="entry name" value="Oligoxyloglucan reducing end-specific cellobiohydrolase"/>
    <property type="match status" value="1"/>
</dbReference>
<keyword evidence="7" id="KW-0732">Signal</keyword>
<keyword evidence="10" id="KW-1185">Reference proteome</keyword>
<keyword evidence="6" id="KW-1133">Transmembrane helix</keyword>
<name>L8GHJ0_ACACF</name>
<keyword evidence="3 6" id="KW-0472">Membrane</keyword>
<dbReference type="Gene3D" id="2.130.10.10">
    <property type="entry name" value="YVTN repeat-like/Quinoprotein amine dehydrogenase"/>
    <property type="match status" value="1"/>
</dbReference>
<keyword evidence="4" id="KW-0325">Glycoprotein</keyword>
<dbReference type="GeneID" id="14912684"/>
<feature type="region of interest" description="Disordered" evidence="5">
    <location>
        <begin position="699"/>
        <end position="771"/>
    </location>
</feature>
<dbReference type="GO" id="GO:0006892">
    <property type="term" value="P:post-Golgi vesicle-mediated transport"/>
    <property type="evidence" value="ECO:0007669"/>
    <property type="project" value="TreeGrafter"/>
</dbReference>
<dbReference type="PANTHER" id="PTHR12106">
    <property type="entry name" value="SORTILIN RELATED"/>
    <property type="match status" value="1"/>
</dbReference>
<dbReference type="Gene3D" id="3.30.60.270">
    <property type="match status" value="1"/>
</dbReference>
<dbReference type="STRING" id="1257118.L8GHJ0"/>
<reference evidence="9 10" key="1">
    <citation type="journal article" date="2013" name="Genome Biol.">
        <title>Genome of Acanthamoeba castellanii highlights extensive lateral gene transfer and early evolution of tyrosine kinase signaling.</title>
        <authorList>
            <person name="Clarke M."/>
            <person name="Lohan A.J."/>
            <person name="Liu B."/>
            <person name="Lagkouvardos I."/>
            <person name="Roy S."/>
            <person name="Zafar N."/>
            <person name="Bertelli C."/>
            <person name="Schilde C."/>
            <person name="Kianianmomeni A."/>
            <person name="Burglin T.R."/>
            <person name="Frech C."/>
            <person name="Turcotte B."/>
            <person name="Kopec K.O."/>
            <person name="Synnott J.M."/>
            <person name="Choo C."/>
            <person name="Paponov I."/>
            <person name="Finkler A."/>
            <person name="Soon Heng Tan C."/>
            <person name="Hutchins A.P."/>
            <person name="Weinmeier T."/>
            <person name="Rattei T."/>
            <person name="Chu J.S."/>
            <person name="Gimenez G."/>
            <person name="Irimia M."/>
            <person name="Rigden D.J."/>
            <person name="Fitzpatrick D.A."/>
            <person name="Lorenzo-Morales J."/>
            <person name="Bateman A."/>
            <person name="Chiu C.H."/>
            <person name="Tang P."/>
            <person name="Hegemann P."/>
            <person name="Fromm H."/>
            <person name="Raoult D."/>
            <person name="Greub G."/>
            <person name="Miranda-Saavedra D."/>
            <person name="Chen N."/>
            <person name="Nash P."/>
            <person name="Ginger M.L."/>
            <person name="Horn M."/>
            <person name="Schaap P."/>
            <person name="Caler L."/>
            <person name="Loftus B."/>
        </authorList>
    </citation>
    <scope>NUCLEOTIDE SEQUENCE [LARGE SCALE GENOMIC DNA]</scope>
    <source>
        <strain evidence="9 10">Neff</strain>
    </source>
</reference>
<dbReference type="InterPro" id="IPR031778">
    <property type="entry name" value="Sortilin_N"/>
</dbReference>
<dbReference type="PANTHER" id="PTHR12106:SF27">
    <property type="entry name" value="SORTILIN-RELATED RECEPTOR"/>
    <property type="match status" value="1"/>
</dbReference>
<evidence type="ECO:0000256" key="3">
    <source>
        <dbReference type="ARBA" id="ARBA00023136"/>
    </source>
</evidence>
<dbReference type="InterPro" id="IPR015943">
    <property type="entry name" value="WD40/YVTN_repeat-like_dom_sf"/>
</dbReference>
<feature type="region of interest" description="Disordered" evidence="5">
    <location>
        <begin position="628"/>
        <end position="647"/>
    </location>
</feature>
<dbReference type="KEGG" id="acan:ACA1_033610"/>
<feature type="compositionally biased region" description="Low complexity" evidence="5">
    <location>
        <begin position="745"/>
        <end position="759"/>
    </location>
</feature>
<feature type="domain" description="VPS10" evidence="8">
    <location>
        <begin position="65"/>
        <end position="638"/>
    </location>
</feature>
<dbReference type="SMART" id="SM00602">
    <property type="entry name" value="VPS10"/>
    <property type="match status" value="1"/>
</dbReference>
<feature type="signal peptide" evidence="7">
    <location>
        <begin position="1"/>
        <end position="27"/>
    </location>
</feature>
<keyword evidence="2" id="KW-0677">Repeat</keyword>
<dbReference type="OMA" id="DCNEGDY"/>